<organism evidence="6 7">
    <name type="scientific">Pseudofrankia asymbiotica</name>
    <dbReference type="NCBI Taxonomy" id="1834516"/>
    <lineage>
        <taxon>Bacteria</taxon>
        <taxon>Bacillati</taxon>
        <taxon>Actinomycetota</taxon>
        <taxon>Actinomycetes</taxon>
        <taxon>Frankiales</taxon>
        <taxon>Frankiaceae</taxon>
        <taxon>Pseudofrankia</taxon>
    </lineage>
</organism>
<evidence type="ECO:0000256" key="5">
    <source>
        <dbReference type="ARBA" id="ARBA00024029"/>
    </source>
</evidence>
<dbReference type="Proteomes" id="UP000188929">
    <property type="component" value="Unassembled WGS sequence"/>
</dbReference>
<reference evidence="7" key="1">
    <citation type="submission" date="2016-10" db="EMBL/GenBank/DDBJ databases">
        <title>Frankia sp. NRRL B-16386 Genome sequencing.</title>
        <authorList>
            <person name="Ghodhbane-Gtari F."/>
            <person name="Swanson E."/>
            <person name="Gueddou A."/>
            <person name="Hezbri K."/>
            <person name="Ktari K."/>
            <person name="Nouioui I."/>
            <person name="Morris K."/>
            <person name="Simpson S."/>
            <person name="Abebe-Akele F."/>
            <person name="Thomas K."/>
            <person name="Gtari M."/>
            <person name="Tisa L.S."/>
        </authorList>
    </citation>
    <scope>NUCLEOTIDE SEQUENCE [LARGE SCALE GENOMIC DNA]</scope>
    <source>
        <strain evidence="7">NRRL B-16386</strain>
    </source>
</reference>
<dbReference type="SUPFAM" id="SSF102215">
    <property type="entry name" value="Creatininase"/>
    <property type="match status" value="1"/>
</dbReference>
<dbReference type="Gene3D" id="3.40.50.10310">
    <property type="entry name" value="Creatininase"/>
    <property type="match status" value="1"/>
</dbReference>
<dbReference type="PANTHER" id="PTHR35005:SF1">
    <property type="entry name" value="2-AMINO-5-FORMYLAMINO-6-RIBOSYLAMINOPYRIMIDIN-4(3H)-ONE 5'-MONOPHOSPHATE DEFORMYLASE"/>
    <property type="match status" value="1"/>
</dbReference>
<evidence type="ECO:0000256" key="4">
    <source>
        <dbReference type="ARBA" id="ARBA00022833"/>
    </source>
</evidence>
<keyword evidence="2" id="KW-0479">Metal-binding</keyword>
<protein>
    <submittedName>
        <fullName evidence="6">Creatinine amidohydrolase</fullName>
    </submittedName>
</protein>
<accession>A0A1V2IB55</accession>
<comment type="cofactor">
    <cofactor evidence="1">
        <name>Zn(2+)</name>
        <dbReference type="ChEBI" id="CHEBI:29105"/>
    </cofactor>
</comment>
<dbReference type="EMBL" id="MOMC01000027">
    <property type="protein sequence ID" value="ONH30337.1"/>
    <property type="molecule type" value="Genomic_DNA"/>
</dbReference>
<dbReference type="RefSeq" id="WP_076817275.1">
    <property type="nucleotide sequence ID" value="NZ_MOMC01000027.1"/>
</dbReference>
<dbReference type="InterPro" id="IPR024087">
    <property type="entry name" value="Creatininase-like_sf"/>
</dbReference>
<dbReference type="GO" id="GO:0009231">
    <property type="term" value="P:riboflavin biosynthetic process"/>
    <property type="evidence" value="ECO:0007669"/>
    <property type="project" value="TreeGrafter"/>
</dbReference>
<sequence length="257" mass="27546">MTRIFADLRAPEIAELSPGAVAVLPIGSVEQHGPHLPLSTDLVVADTLARDVVAAHGDEIDLLLLPTLAYSKSNEHAWSAGTMWLSATTVLAMLDDLGRCLATTPVERLVFLNGHGGNSALLQVASRDIRLAHGLRTFVMHPSLPPDHGGTAPASELGMGIHAGIEETSLMLHLRPDLVRMDLAERSVPEHLAGFERVGWGRPVSFGWLSDDFGTNGTLGDPVGATAEHGKERYEAMVETAAASLREIARFDPRHAR</sequence>
<evidence type="ECO:0000256" key="1">
    <source>
        <dbReference type="ARBA" id="ARBA00001947"/>
    </source>
</evidence>
<keyword evidence="7" id="KW-1185">Reference proteome</keyword>
<proteinExistence type="inferred from homology"/>
<keyword evidence="3 6" id="KW-0378">Hydrolase</keyword>
<dbReference type="PANTHER" id="PTHR35005">
    <property type="entry name" value="3-DEHYDRO-SCYLLO-INOSOSE HYDROLASE"/>
    <property type="match status" value="1"/>
</dbReference>
<dbReference type="GO" id="GO:0016811">
    <property type="term" value="F:hydrolase activity, acting on carbon-nitrogen (but not peptide) bonds, in linear amides"/>
    <property type="evidence" value="ECO:0007669"/>
    <property type="project" value="TreeGrafter"/>
</dbReference>
<dbReference type="Pfam" id="PF02633">
    <property type="entry name" value="Creatininase"/>
    <property type="match status" value="1"/>
</dbReference>
<comment type="caution">
    <text evidence="6">The sequence shown here is derived from an EMBL/GenBank/DDBJ whole genome shotgun (WGS) entry which is preliminary data.</text>
</comment>
<dbReference type="GO" id="GO:0046872">
    <property type="term" value="F:metal ion binding"/>
    <property type="evidence" value="ECO:0007669"/>
    <property type="project" value="UniProtKB-KW"/>
</dbReference>
<evidence type="ECO:0000313" key="7">
    <source>
        <dbReference type="Proteomes" id="UP000188929"/>
    </source>
</evidence>
<evidence type="ECO:0000256" key="2">
    <source>
        <dbReference type="ARBA" id="ARBA00022723"/>
    </source>
</evidence>
<keyword evidence="4" id="KW-0862">Zinc</keyword>
<evidence type="ECO:0000313" key="6">
    <source>
        <dbReference type="EMBL" id="ONH30337.1"/>
    </source>
</evidence>
<evidence type="ECO:0000256" key="3">
    <source>
        <dbReference type="ARBA" id="ARBA00022801"/>
    </source>
</evidence>
<dbReference type="STRING" id="1834516.BL253_14465"/>
<comment type="similarity">
    <text evidence="5">Belongs to the creatininase superfamily.</text>
</comment>
<name>A0A1V2IB55_9ACTN</name>
<dbReference type="AlphaFoldDB" id="A0A1V2IB55"/>
<dbReference type="OrthoDB" id="9801445at2"/>
<dbReference type="InterPro" id="IPR003785">
    <property type="entry name" value="Creatininase/forma_Hydrolase"/>
</dbReference>
<gene>
    <name evidence="6" type="ORF">BL253_14465</name>
</gene>